<sequence>MSVTDSDTESTVSSQSRPTTAKTTKSPSQVFPFAHPPPKSTSCFRFTSRLLLQIQQLLSASRALPILEIYRPSSLGKSIPGCPSKVHSQDLYVVQSDAYQNLPASCSQSPSTDSPVVGVIYTNNCSSNKTTSAATSSSSSSGSSTDHKPASSPSSTSSSTSPTTKSPPNNSSNNNNAIYLPQLQLTLLASRTSRGGYIFQLLPSSSSSPRTTQKLTLELAKKKPKHKTPPPRSSATTRTHRSSASTTPDDDDNDDEECDSVEPKNHDPASFLLGIRGSTTSTTSTSPVDPNSGDSARRSPRRPWLAGLSHKGIKVLRGEQQDQLRRRVLAAVGVGEERVDVLYTITLLVGIYAARMEGWV</sequence>
<feature type="compositionally biased region" description="Low complexity" evidence="1">
    <location>
        <begin position="128"/>
        <end position="144"/>
    </location>
</feature>
<evidence type="ECO:0000313" key="3">
    <source>
        <dbReference type="Proteomes" id="UP000249789"/>
    </source>
</evidence>
<dbReference type="OrthoDB" id="4475042at2759"/>
<name>A0A8G1S107_9EURO</name>
<gene>
    <name evidence="2" type="ORF">BO72DRAFT_443406</name>
</gene>
<dbReference type="RefSeq" id="XP_040806554.1">
    <property type="nucleotide sequence ID" value="XM_040943562.1"/>
</dbReference>
<feature type="region of interest" description="Disordered" evidence="1">
    <location>
        <begin position="128"/>
        <end position="176"/>
    </location>
</feature>
<accession>A0A8G1S107</accession>
<feature type="compositionally biased region" description="Low complexity" evidence="1">
    <location>
        <begin position="151"/>
        <end position="176"/>
    </location>
</feature>
<dbReference type="VEuPathDB" id="FungiDB:BO72DRAFT_443406"/>
<reference evidence="2 3" key="1">
    <citation type="submission" date="2018-02" db="EMBL/GenBank/DDBJ databases">
        <title>The genomes of Aspergillus section Nigri reveals drivers in fungal speciation.</title>
        <authorList>
            <consortium name="DOE Joint Genome Institute"/>
            <person name="Vesth T.C."/>
            <person name="Nybo J."/>
            <person name="Theobald S."/>
            <person name="Brandl J."/>
            <person name="Frisvad J.C."/>
            <person name="Nielsen K.F."/>
            <person name="Lyhne E.K."/>
            <person name="Kogle M.E."/>
            <person name="Kuo A."/>
            <person name="Riley R."/>
            <person name="Clum A."/>
            <person name="Nolan M."/>
            <person name="Lipzen A."/>
            <person name="Salamov A."/>
            <person name="Henrissat B."/>
            <person name="Wiebenga A."/>
            <person name="De vries R.P."/>
            <person name="Grigoriev I.V."/>
            <person name="Mortensen U.H."/>
            <person name="Andersen M.R."/>
            <person name="Baker S.E."/>
        </authorList>
    </citation>
    <scope>NUCLEOTIDE SEQUENCE [LARGE SCALE GENOMIC DNA]</scope>
    <source>
        <strain evidence="2 3">CBS 313.89</strain>
    </source>
</reference>
<feature type="compositionally biased region" description="Acidic residues" evidence="1">
    <location>
        <begin position="248"/>
        <end position="260"/>
    </location>
</feature>
<dbReference type="GeneID" id="63860895"/>
<feature type="compositionally biased region" description="Low complexity" evidence="1">
    <location>
        <begin position="233"/>
        <end position="247"/>
    </location>
</feature>
<dbReference type="EMBL" id="KZ824621">
    <property type="protein sequence ID" value="RAK82544.1"/>
    <property type="molecule type" value="Genomic_DNA"/>
</dbReference>
<feature type="region of interest" description="Disordered" evidence="1">
    <location>
        <begin position="1"/>
        <end position="35"/>
    </location>
</feature>
<feature type="region of interest" description="Disordered" evidence="1">
    <location>
        <begin position="218"/>
        <end position="306"/>
    </location>
</feature>
<dbReference type="AlphaFoldDB" id="A0A8G1S107"/>
<dbReference type="Proteomes" id="UP000249789">
    <property type="component" value="Unassembled WGS sequence"/>
</dbReference>
<protein>
    <submittedName>
        <fullName evidence="2">Uncharacterized protein</fullName>
    </submittedName>
</protein>
<feature type="compositionally biased region" description="Low complexity" evidence="1">
    <location>
        <begin position="1"/>
        <end position="16"/>
    </location>
</feature>
<keyword evidence="3" id="KW-1185">Reference proteome</keyword>
<proteinExistence type="predicted"/>
<organism evidence="2 3">
    <name type="scientific">Aspergillus fijiensis CBS 313.89</name>
    <dbReference type="NCBI Taxonomy" id="1448319"/>
    <lineage>
        <taxon>Eukaryota</taxon>
        <taxon>Fungi</taxon>
        <taxon>Dikarya</taxon>
        <taxon>Ascomycota</taxon>
        <taxon>Pezizomycotina</taxon>
        <taxon>Eurotiomycetes</taxon>
        <taxon>Eurotiomycetidae</taxon>
        <taxon>Eurotiales</taxon>
        <taxon>Aspergillaceae</taxon>
        <taxon>Aspergillus</taxon>
    </lineage>
</organism>
<feature type="compositionally biased region" description="Polar residues" evidence="1">
    <location>
        <begin position="17"/>
        <end position="29"/>
    </location>
</feature>
<evidence type="ECO:0000256" key="1">
    <source>
        <dbReference type="SAM" id="MobiDB-lite"/>
    </source>
</evidence>
<evidence type="ECO:0000313" key="2">
    <source>
        <dbReference type="EMBL" id="RAK82544.1"/>
    </source>
</evidence>